<keyword evidence="2" id="KW-1185">Reference proteome</keyword>
<protein>
    <submittedName>
        <fullName evidence="1">Uncharacterized protein</fullName>
    </submittedName>
</protein>
<accession>A0ACC3S358</accession>
<evidence type="ECO:0000313" key="1">
    <source>
        <dbReference type="EMBL" id="KAK8192470.1"/>
    </source>
</evidence>
<comment type="caution">
    <text evidence="1">The sequence shown here is derived from an EMBL/GenBank/DDBJ whole genome shotgun (WGS) entry which is preliminary data.</text>
</comment>
<reference evidence="1" key="1">
    <citation type="submission" date="2024-02" db="EMBL/GenBank/DDBJ databases">
        <title>Metagenome Assembled Genome of Zalaria obscura JY119.</title>
        <authorList>
            <person name="Vighnesh L."/>
            <person name="Jagadeeshwari U."/>
            <person name="Venkata Ramana C."/>
            <person name="Sasikala C."/>
        </authorList>
    </citation>
    <scope>NUCLEOTIDE SEQUENCE</scope>
    <source>
        <strain evidence="1">JY119</strain>
    </source>
</reference>
<evidence type="ECO:0000313" key="2">
    <source>
        <dbReference type="Proteomes" id="UP001320706"/>
    </source>
</evidence>
<proteinExistence type="predicted"/>
<name>A0ACC3S358_9PEZI</name>
<dbReference type="Proteomes" id="UP001320706">
    <property type="component" value="Unassembled WGS sequence"/>
</dbReference>
<sequence length="156" mass="17319">MSRCDEDMPPVVYHVYAQSTGTWQYVLADHTTSHCIVLDPVRDRSSADEAGVSTSAADAIITLVKECGYLVDYILETHANRPQCLSAAWYLWMQFSYSQGWPPELCDEATVSGLQATWQRRYPAGSAFSTTIRSGLYDGGTVAFGRLFLTCMRMPG</sequence>
<gene>
    <name evidence="1" type="ORF">M8818_007638</name>
</gene>
<organism evidence="1 2">
    <name type="scientific">Zalaria obscura</name>
    <dbReference type="NCBI Taxonomy" id="2024903"/>
    <lineage>
        <taxon>Eukaryota</taxon>
        <taxon>Fungi</taxon>
        <taxon>Dikarya</taxon>
        <taxon>Ascomycota</taxon>
        <taxon>Pezizomycotina</taxon>
        <taxon>Dothideomycetes</taxon>
        <taxon>Dothideomycetidae</taxon>
        <taxon>Dothideales</taxon>
        <taxon>Zalariaceae</taxon>
        <taxon>Zalaria</taxon>
    </lineage>
</organism>
<dbReference type="EMBL" id="JAMKPW020000044">
    <property type="protein sequence ID" value="KAK8192470.1"/>
    <property type="molecule type" value="Genomic_DNA"/>
</dbReference>